<dbReference type="AlphaFoldDB" id="A0A516Q078"/>
<name>A0A516Q078_9ACTN</name>
<dbReference type="NCBIfam" id="TIGR03252">
    <property type="entry name" value="HhH-GPD-type base excision DNA repair protein"/>
    <property type="match status" value="1"/>
</dbReference>
<keyword evidence="2" id="KW-1185">Reference proteome</keyword>
<gene>
    <name evidence="1" type="ORF">FOE78_13825</name>
</gene>
<sequence length="194" mass="20842">MTRMTAAELHLVGDLAIDHLLSTNPNALLCGMVLDQQVPMEKAFSGPSVIAERMGGSFDVAAIAAMAVDDFVAICAQRPAVHRFPGSMGKRVHEVCRVLVDEYDADASRLWQTAPDGAELKRRLAALPGLGDQKASIFVALLGKQRGVTPPGWREAAGKYGEDGAFRSVADIVDEDSLIKVRQTKKAEKAKARS</sequence>
<evidence type="ECO:0000313" key="1">
    <source>
        <dbReference type="EMBL" id="QDP96845.1"/>
    </source>
</evidence>
<reference evidence="1 2" key="1">
    <citation type="submission" date="2019-07" db="EMBL/GenBank/DDBJ databases">
        <title>Microlunatus dokdonensis sp. nov. isolated from the rhizospheric soil of the wild plant Elymus tsukushiensis.</title>
        <authorList>
            <person name="Ghim S.-Y."/>
            <person name="Hwang Y.-J."/>
            <person name="Son J.-S."/>
            <person name="Shin J.-H."/>
        </authorList>
    </citation>
    <scope>NUCLEOTIDE SEQUENCE [LARGE SCALE GENOMIC DNA]</scope>
    <source>
        <strain evidence="1 2">KUDC0627</strain>
    </source>
</reference>
<evidence type="ECO:0000313" key="2">
    <source>
        <dbReference type="Proteomes" id="UP000319263"/>
    </source>
</evidence>
<dbReference type="OrthoDB" id="1492580at2"/>
<dbReference type="InterPro" id="IPR011257">
    <property type="entry name" value="DNA_glycosylase"/>
</dbReference>
<dbReference type="SUPFAM" id="SSF48150">
    <property type="entry name" value="DNA-glycosylase"/>
    <property type="match status" value="1"/>
</dbReference>
<dbReference type="GO" id="GO:0003824">
    <property type="term" value="F:catalytic activity"/>
    <property type="evidence" value="ECO:0007669"/>
    <property type="project" value="InterPro"/>
</dbReference>
<dbReference type="GO" id="GO:0006281">
    <property type="term" value="P:DNA repair"/>
    <property type="evidence" value="ECO:0007669"/>
    <property type="project" value="InterPro"/>
</dbReference>
<dbReference type="EMBL" id="CP041692">
    <property type="protein sequence ID" value="QDP96845.1"/>
    <property type="molecule type" value="Genomic_DNA"/>
</dbReference>
<protein>
    <submittedName>
        <fullName evidence="1">Fe-S cluster assembly protein HesB</fullName>
    </submittedName>
</protein>
<proteinExistence type="predicted"/>
<dbReference type="RefSeq" id="WP_143986807.1">
    <property type="nucleotide sequence ID" value="NZ_CP041692.1"/>
</dbReference>
<accession>A0A516Q078</accession>
<organism evidence="1 2">
    <name type="scientific">Microlunatus elymi</name>
    <dbReference type="NCBI Taxonomy" id="2596828"/>
    <lineage>
        <taxon>Bacteria</taxon>
        <taxon>Bacillati</taxon>
        <taxon>Actinomycetota</taxon>
        <taxon>Actinomycetes</taxon>
        <taxon>Propionibacteriales</taxon>
        <taxon>Propionibacteriaceae</taxon>
        <taxon>Microlunatus</taxon>
    </lineage>
</organism>
<dbReference type="KEGG" id="mik:FOE78_13825"/>
<dbReference type="InterPro" id="IPR017658">
    <property type="entry name" value="HhH-GPD_base_excis"/>
</dbReference>
<dbReference type="Proteomes" id="UP000319263">
    <property type="component" value="Chromosome"/>
</dbReference>